<evidence type="ECO:0000313" key="4">
    <source>
        <dbReference type="EMBL" id="WDE95330.1"/>
    </source>
</evidence>
<feature type="domain" description="Gfo/Idh/MocA-like oxidoreductase N-terminal" evidence="2">
    <location>
        <begin position="3"/>
        <end position="110"/>
    </location>
</feature>
<gene>
    <name evidence="4" type="ORF">PQO03_06300</name>
</gene>
<evidence type="ECO:0000259" key="2">
    <source>
        <dbReference type="Pfam" id="PF01408"/>
    </source>
</evidence>
<dbReference type="PANTHER" id="PTHR43818:SF11">
    <property type="entry name" value="BCDNA.GH03377"/>
    <property type="match status" value="1"/>
</dbReference>
<accession>A0ABY7VMS0</accession>
<evidence type="ECO:0000313" key="5">
    <source>
        <dbReference type="Proteomes" id="UP001214250"/>
    </source>
</evidence>
<keyword evidence="1" id="KW-0560">Oxidoreductase</keyword>
<dbReference type="Proteomes" id="UP001214250">
    <property type="component" value="Chromosome 1"/>
</dbReference>
<dbReference type="InterPro" id="IPR050463">
    <property type="entry name" value="Gfo/Idh/MocA_oxidrdct_glycsds"/>
</dbReference>
<name>A0ABY7VMS0_9BACT</name>
<dbReference type="PANTHER" id="PTHR43818">
    <property type="entry name" value="BCDNA.GH03377"/>
    <property type="match status" value="1"/>
</dbReference>
<dbReference type="Pfam" id="PF22725">
    <property type="entry name" value="GFO_IDH_MocA_C3"/>
    <property type="match status" value="1"/>
</dbReference>
<evidence type="ECO:0000259" key="3">
    <source>
        <dbReference type="Pfam" id="PF22725"/>
    </source>
</evidence>
<sequence length="348" mass="39007">MDIRIGIIGAGENTRLKHIPLLQKIEGVQIVAISNRSMASAQKVCDQFNIANAYDDWQKIIHDPTIDAVLIGTWPNMHKLLTCEALKAGKHVLCEARMARDLAEAREMLDESHLRPSQIAQIVPAPFTLKYDTEIIKLIGNNFFGDILAVNGRFNFNTFLDADAPMHWRENRDISGNNIMLMGILYESMSRWLGPAKSVIASGKIFSSLKDYNGKARPVDIPEHLNILAQVDNGVEAHLQFSSVTALEDCPQSIWIFGSNGTAHLDLKNDQLLLGKKGDTELQLHNFTPPADAIWRVEEEFINAIRGTEKINLTDFDTAFQYMKFTEAVTLSLQEDKRIHLSNLGTLL</sequence>
<proteinExistence type="predicted"/>
<dbReference type="Gene3D" id="3.30.360.10">
    <property type="entry name" value="Dihydrodipicolinate Reductase, domain 2"/>
    <property type="match status" value="1"/>
</dbReference>
<dbReference type="InterPro" id="IPR036291">
    <property type="entry name" value="NAD(P)-bd_dom_sf"/>
</dbReference>
<dbReference type="Gene3D" id="3.40.50.720">
    <property type="entry name" value="NAD(P)-binding Rossmann-like Domain"/>
    <property type="match status" value="1"/>
</dbReference>
<dbReference type="InterPro" id="IPR055170">
    <property type="entry name" value="GFO_IDH_MocA-like_dom"/>
</dbReference>
<reference evidence="4 5" key="1">
    <citation type="submission" date="2023-02" db="EMBL/GenBank/DDBJ databases">
        <title>Genome sequence of Lentisphaera profundi SAORIC-696.</title>
        <authorList>
            <person name="Kim e."/>
            <person name="Cho J.-C."/>
            <person name="Choi A."/>
            <person name="Kang I."/>
        </authorList>
    </citation>
    <scope>NUCLEOTIDE SEQUENCE [LARGE SCALE GENOMIC DNA]</scope>
    <source>
        <strain evidence="4 5">SAORIC-696</strain>
    </source>
</reference>
<keyword evidence="5" id="KW-1185">Reference proteome</keyword>
<dbReference type="EMBL" id="CP117811">
    <property type="protein sequence ID" value="WDE95330.1"/>
    <property type="molecule type" value="Genomic_DNA"/>
</dbReference>
<protein>
    <submittedName>
        <fullName evidence="4">Gfo/Idh/MocA family oxidoreductase</fullName>
    </submittedName>
</protein>
<feature type="domain" description="GFO/IDH/MocA-like oxidoreductase" evidence="3">
    <location>
        <begin position="136"/>
        <end position="263"/>
    </location>
</feature>
<dbReference type="Pfam" id="PF01408">
    <property type="entry name" value="GFO_IDH_MocA"/>
    <property type="match status" value="1"/>
</dbReference>
<dbReference type="SUPFAM" id="SSF55347">
    <property type="entry name" value="Glyceraldehyde-3-phosphate dehydrogenase-like, C-terminal domain"/>
    <property type="match status" value="1"/>
</dbReference>
<dbReference type="SUPFAM" id="SSF51735">
    <property type="entry name" value="NAD(P)-binding Rossmann-fold domains"/>
    <property type="match status" value="1"/>
</dbReference>
<dbReference type="InterPro" id="IPR000683">
    <property type="entry name" value="Gfo/Idh/MocA-like_OxRdtase_N"/>
</dbReference>
<organism evidence="4 5">
    <name type="scientific">Lentisphaera profundi</name>
    <dbReference type="NCBI Taxonomy" id="1658616"/>
    <lineage>
        <taxon>Bacteria</taxon>
        <taxon>Pseudomonadati</taxon>
        <taxon>Lentisphaerota</taxon>
        <taxon>Lentisphaeria</taxon>
        <taxon>Lentisphaerales</taxon>
        <taxon>Lentisphaeraceae</taxon>
        <taxon>Lentisphaera</taxon>
    </lineage>
</organism>
<dbReference type="RefSeq" id="WP_274148791.1">
    <property type="nucleotide sequence ID" value="NZ_CP117811.1"/>
</dbReference>
<evidence type="ECO:0000256" key="1">
    <source>
        <dbReference type="ARBA" id="ARBA00023002"/>
    </source>
</evidence>